<accession>A0A6N1V8T9</accession>
<organism evidence="1 2">
    <name type="scientific">Oricola thermophila</name>
    <dbReference type="NCBI Taxonomy" id="2742145"/>
    <lineage>
        <taxon>Bacteria</taxon>
        <taxon>Pseudomonadati</taxon>
        <taxon>Pseudomonadota</taxon>
        <taxon>Alphaproteobacteria</taxon>
        <taxon>Hyphomicrobiales</taxon>
        <taxon>Ahrensiaceae</taxon>
        <taxon>Oricola</taxon>
    </lineage>
</organism>
<evidence type="ECO:0000313" key="1">
    <source>
        <dbReference type="EMBL" id="QKV17360.1"/>
    </source>
</evidence>
<sequence length="74" mass="8209">MRITIEYCRTRLPGTMLAVIDRVRCDAVSQAAARSIALVLAASRSMPQTPDLVRILDEDGTEFFRGAIDTPRET</sequence>
<name>A0A6N1V8T9_9HYPH</name>
<keyword evidence="2" id="KW-1185">Reference proteome</keyword>
<proteinExistence type="predicted"/>
<dbReference type="Proteomes" id="UP000509367">
    <property type="component" value="Chromosome"/>
</dbReference>
<dbReference type="RefSeq" id="WP_175275256.1">
    <property type="nucleotide sequence ID" value="NZ_CP054836.1"/>
</dbReference>
<protein>
    <submittedName>
        <fullName evidence="1">Uncharacterized protein</fullName>
    </submittedName>
</protein>
<dbReference type="EMBL" id="CP054836">
    <property type="protein sequence ID" value="QKV17360.1"/>
    <property type="molecule type" value="Genomic_DNA"/>
</dbReference>
<dbReference type="AlphaFoldDB" id="A0A6N1V8T9"/>
<gene>
    <name evidence="1" type="ORF">HTY61_02210</name>
</gene>
<dbReference type="KEGG" id="orm:HTY61_02210"/>
<reference evidence="1 2" key="1">
    <citation type="submission" date="2020-06" db="EMBL/GenBank/DDBJ databases">
        <title>Oricola thermophila sp. nov. isolated from a tidal sediments.</title>
        <authorList>
            <person name="Kwon K.K."/>
            <person name="Yang S.-H."/>
            <person name="Park M.-J."/>
        </authorList>
    </citation>
    <scope>NUCLEOTIDE SEQUENCE [LARGE SCALE GENOMIC DNA]</scope>
    <source>
        <strain evidence="1 2">MEBiC13590</strain>
    </source>
</reference>
<evidence type="ECO:0000313" key="2">
    <source>
        <dbReference type="Proteomes" id="UP000509367"/>
    </source>
</evidence>